<evidence type="ECO:0000313" key="2">
    <source>
        <dbReference type="WBParaSite" id="JU765_v2.g272.t1"/>
    </source>
</evidence>
<evidence type="ECO:0000313" key="1">
    <source>
        <dbReference type="Proteomes" id="UP000887576"/>
    </source>
</evidence>
<protein>
    <submittedName>
        <fullName evidence="2">Uncharacterized protein</fullName>
    </submittedName>
</protein>
<reference evidence="2" key="1">
    <citation type="submission" date="2022-11" db="UniProtKB">
        <authorList>
            <consortium name="WormBaseParasite"/>
        </authorList>
    </citation>
    <scope>IDENTIFICATION</scope>
</reference>
<organism evidence="1 2">
    <name type="scientific">Panagrolaimus sp. JU765</name>
    <dbReference type="NCBI Taxonomy" id="591449"/>
    <lineage>
        <taxon>Eukaryota</taxon>
        <taxon>Metazoa</taxon>
        <taxon>Ecdysozoa</taxon>
        <taxon>Nematoda</taxon>
        <taxon>Chromadorea</taxon>
        <taxon>Rhabditida</taxon>
        <taxon>Tylenchina</taxon>
        <taxon>Panagrolaimomorpha</taxon>
        <taxon>Panagrolaimoidea</taxon>
        <taxon>Panagrolaimidae</taxon>
        <taxon>Panagrolaimus</taxon>
    </lineage>
</organism>
<accession>A0AC34R2G9</accession>
<name>A0AC34R2G9_9BILA</name>
<proteinExistence type="predicted"/>
<dbReference type="WBParaSite" id="JU765_v2.g272.t1">
    <property type="protein sequence ID" value="JU765_v2.g272.t1"/>
    <property type="gene ID" value="JU765_v2.g272"/>
</dbReference>
<dbReference type="Proteomes" id="UP000887576">
    <property type="component" value="Unplaced"/>
</dbReference>
<sequence>MVVKLFIAAVVISLSCLSFAEENLSDSKKVDDITANQLLAMIDTLVQQAMLDQPMPDQPAYLEPIRASHYYNGIGQPLSLPIHEMNALRPDDVISKRSRGFHYFGARGKKSFGFEQAKRFSYMPSRG</sequence>